<dbReference type="GO" id="GO:0015562">
    <property type="term" value="F:efflux transmembrane transporter activity"/>
    <property type="evidence" value="ECO:0007669"/>
    <property type="project" value="InterPro"/>
</dbReference>
<reference evidence="8" key="1">
    <citation type="submission" date="2016-10" db="EMBL/GenBank/DDBJ databases">
        <authorList>
            <person name="Varghese N."/>
            <person name="Submissions S."/>
        </authorList>
    </citation>
    <scope>NUCLEOTIDE SEQUENCE [LARGE SCALE GENOMIC DNA]</scope>
    <source>
        <strain evidence="8">DSM 15363</strain>
    </source>
</reference>
<keyword evidence="5" id="KW-0998">Cell outer membrane</keyword>
<feature type="signal peptide" evidence="6">
    <location>
        <begin position="1"/>
        <end position="18"/>
    </location>
</feature>
<sequence>MKQFIVIFAILLTLPSVAQNSITLEECYQLVKDNYPLAKQSQLLGAQNKLDEEVVNTAKLPQLSLDAQATYQSDVIEFPLAMSGIEPLNKDQYRATLSVNQLIYNGGLTEASLNLKSAQLKTKQKQVDVNLYHLKQQINQLYFSILLAQESKLLLNAKQTQLEAKLKEVKSGIKYGVVLPSSDKVLEAELLKLSQQFQELESNRIILIETLSSLINQPLNVETEFQNPLVETKLDSELTRPELELFQFKKEEIEHSESLIAKQNYPKLLGFATGGYGNPGLNMLDNSFQTFYTAGVKLNWNVFDWDSNKKQRQSLAINKDVIDTETETFKLNTNIELNQQQKDIAKIEGFMASDLEIINLRKEVLKSADSQLKNGVITSSAYITELTNLYEDQNVLVKHKIQLQLAKANYNIIKGQ</sequence>
<dbReference type="RefSeq" id="WP_092470883.1">
    <property type="nucleotide sequence ID" value="NZ_FNCZ01000012.1"/>
</dbReference>
<dbReference type="InterPro" id="IPR051906">
    <property type="entry name" value="TolC-like"/>
</dbReference>
<evidence type="ECO:0000313" key="8">
    <source>
        <dbReference type="Proteomes" id="UP000199492"/>
    </source>
</evidence>
<evidence type="ECO:0000256" key="3">
    <source>
        <dbReference type="ARBA" id="ARBA00022692"/>
    </source>
</evidence>
<proteinExistence type="predicted"/>
<dbReference type="GO" id="GO:0015288">
    <property type="term" value="F:porin activity"/>
    <property type="evidence" value="ECO:0007669"/>
    <property type="project" value="TreeGrafter"/>
</dbReference>
<comment type="subcellular location">
    <subcellularLocation>
        <location evidence="1">Cell outer membrane</location>
    </subcellularLocation>
</comment>
<protein>
    <submittedName>
        <fullName evidence="7">Outer membrane protein TolC</fullName>
    </submittedName>
</protein>
<name>A0A1G8LBN4_9FLAO</name>
<dbReference type="GO" id="GO:1990281">
    <property type="term" value="C:efflux pump complex"/>
    <property type="evidence" value="ECO:0007669"/>
    <property type="project" value="TreeGrafter"/>
</dbReference>
<evidence type="ECO:0000256" key="2">
    <source>
        <dbReference type="ARBA" id="ARBA00022452"/>
    </source>
</evidence>
<dbReference type="PANTHER" id="PTHR30026:SF20">
    <property type="entry name" value="OUTER MEMBRANE PROTEIN TOLC"/>
    <property type="match status" value="1"/>
</dbReference>
<dbReference type="Gene3D" id="1.20.1600.10">
    <property type="entry name" value="Outer membrane efflux proteins (OEP)"/>
    <property type="match status" value="1"/>
</dbReference>
<dbReference type="Proteomes" id="UP000199492">
    <property type="component" value="Unassembled WGS sequence"/>
</dbReference>
<keyword evidence="3" id="KW-0812">Transmembrane</keyword>
<dbReference type="EMBL" id="FNCZ01000012">
    <property type="protein sequence ID" value="SDI52650.1"/>
    <property type="molecule type" value="Genomic_DNA"/>
</dbReference>
<keyword evidence="6" id="KW-0732">Signal</keyword>
<dbReference type="PANTHER" id="PTHR30026">
    <property type="entry name" value="OUTER MEMBRANE PROTEIN TOLC"/>
    <property type="match status" value="1"/>
</dbReference>
<evidence type="ECO:0000256" key="4">
    <source>
        <dbReference type="ARBA" id="ARBA00023136"/>
    </source>
</evidence>
<accession>A0A1G8LBN4</accession>
<dbReference type="OrthoDB" id="976750at2"/>
<evidence type="ECO:0000256" key="1">
    <source>
        <dbReference type="ARBA" id="ARBA00004442"/>
    </source>
</evidence>
<dbReference type="STRING" id="262004.SAMN04489796_11278"/>
<keyword evidence="4" id="KW-0472">Membrane</keyword>
<evidence type="ECO:0000313" key="7">
    <source>
        <dbReference type="EMBL" id="SDI52650.1"/>
    </source>
</evidence>
<keyword evidence="8" id="KW-1185">Reference proteome</keyword>
<dbReference type="AlphaFoldDB" id="A0A1G8LBN4"/>
<keyword evidence="2" id="KW-1134">Transmembrane beta strand</keyword>
<feature type="chain" id="PRO_5011495338" evidence="6">
    <location>
        <begin position="19"/>
        <end position="416"/>
    </location>
</feature>
<dbReference type="GO" id="GO:0009279">
    <property type="term" value="C:cell outer membrane"/>
    <property type="evidence" value="ECO:0007669"/>
    <property type="project" value="UniProtKB-SubCell"/>
</dbReference>
<organism evidence="7 8">
    <name type="scientific">Winogradskyella thalassocola</name>
    <dbReference type="NCBI Taxonomy" id="262004"/>
    <lineage>
        <taxon>Bacteria</taxon>
        <taxon>Pseudomonadati</taxon>
        <taxon>Bacteroidota</taxon>
        <taxon>Flavobacteriia</taxon>
        <taxon>Flavobacteriales</taxon>
        <taxon>Flavobacteriaceae</taxon>
        <taxon>Winogradskyella</taxon>
    </lineage>
</organism>
<evidence type="ECO:0000256" key="6">
    <source>
        <dbReference type="SAM" id="SignalP"/>
    </source>
</evidence>
<evidence type="ECO:0000256" key="5">
    <source>
        <dbReference type="ARBA" id="ARBA00023237"/>
    </source>
</evidence>
<dbReference type="SUPFAM" id="SSF56954">
    <property type="entry name" value="Outer membrane efflux proteins (OEP)"/>
    <property type="match status" value="1"/>
</dbReference>
<gene>
    <name evidence="7" type="ORF">SAMN04489796_11278</name>
</gene>